<gene>
    <name evidence="1" type="ORF">DFH08DRAFT_975583</name>
</gene>
<evidence type="ECO:0000313" key="2">
    <source>
        <dbReference type="Proteomes" id="UP001218218"/>
    </source>
</evidence>
<dbReference type="AlphaFoldDB" id="A0AAD6Z4E0"/>
<accession>A0AAD6Z4E0</accession>
<reference evidence="1" key="1">
    <citation type="submission" date="2023-03" db="EMBL/GenBank/DDBJ databases">
        <title>Massive genome expansion in bonnet fungi (Mycena s.s.) driven by repeated elements and novel gene families across ecological guilds.</title>
        <authorList>
            <consortium name="Lawrence Berkeley National Laboratory"/>
            <person name="Harder C.B."/>
            <person name="Miyauchi S."/>
            <person name="Viragh M."/>
            <person name="Kuo A."/>
            <person name="Thoen E."/>
            <person name="Andreopoulos B."/>
            <person name="Lu D."/>
            <person name="Skrede I."/>
            <person name="Drula E."/>
            <person name="Henrissat B."/>
            <person name="Morin E."/>
            <person name="Kohler A."/>
            <person name="Barry K."/>
            <person name="LaButti K."/>
            <person name="Morin E."/>
            <person name="Salamov A."/>
            <person name="Lipzen A."/>
            <person name="Mereny Z."/>
            <person name="Hegedus B."/>
            <person name="Baldrian P."/>
            <person name="Stursova M."/>
            <person name="Weitz H."/>
            <person name="Taylor A."/>
            <person name="Grigoriev I.V."/>
            <person name="Nagy L.G."/>
            <person name="Martin F."/>
            <person name="Kauserud H."/>
        </authorList>
    </citation>
    <scope>NUCLEOTIDE SEQUENCE</scope>
    <source>
        <strain evidence="1">CBHHK002</strain>
    </source>
</reference>
<evidence type="ECO:0000313" key="1">
    <source>
        <dbReference type="EMBL" id="KAJ7307027.1"/>
    </source>
</evidence>
<dbReference type="EMBL" id="JARIHO010000089">
    <property type="protein sequence ID" value="KAJ7307027.1"/>
    <property type="molecule type" value="Genomic_DNA"/>
</dbReference>
<protein>
    <submittedName>
        <fullName evidence="1">Uncharacterized protein</fullName>
    </submittedName>
</protein>
<sequence>MPQKNLHPPQLPRFAKAFTNSTHKTTPSHAPPPTVNLVRKLGGVVRRFGGPLVEVDAALLHAELKPYLLGFAGADEEDKLIARALVDSMIGEYDFLERPIPVTLFEGSSLVTIRDPFMALAILAARAERKRYVAQPGKSTDTVMDEVCRAGVAYAGPCQILSAAGAWERPTMVSAKEELLRDAELKAANTTIMFTPGPAEGGGGYKRGHCDETPVMTMRADSAGPGQ</sequence>
<organism evidence="1 2">
    <name type="scientific">Mycena albidolilacea</name>
    <dbReference type="NCBI Taxonomy" id="1033008"/>
    <lineage>
        <taxon>Eukaryota</taxon>
        <taxon>Fungi</taxon>
        <taxon>Dikarya</taxon>
        <taxon>Basidiomycota</taxon>
        <taxon>Agaricomycotina</taxon>
        <taxon>Agaricomycetes</taxon>
        <taxon>Agaricomycetidae</taxon>
        <taxon>Agaricales</taxon>
        <taxon>Marasmiineae</taxon>
        <taxon>Mycenaceae</taxon>
        <taxon>Mycena</taxon>
    </lineage>
</organism>
<proteinExistence type="predicted"/>
<comment type="caution">
    <text evidence="1">The sequence shown here is derived from an EMBL/GenBank/DDBJ whole genome shotgun (WGS) entry which is preliminary data.</text>
</comment>
<dbReference type="Proteomes" id="UP001218218">
    <property type="component" value="Unassembled WGS sequence"/>
</dbReference>
<keyword evidence="2" id="KW-1185">Reference proteome</keyword>
<name>A0AAD6Z4E0_9AGAR</name>